<dbReference type="AlphaFoldDB" id="A0AAU9CP26"/>
<dbReference type="InterPro" id="IPR023198">
    <property type="entry name" value="PGP-like_dom2"/>
</dbReference>
<dbReference type="Gene3D" id="3.40.50.1000">
    <property type="entry name" value="HAD superfamily/HAD-like"/>
    <property type="match status" value="1"/>
</dbReference>
<dbReference type="InterPro" id="IPR041492">
    <property type="entry name" value="HAD_2"/>
</dbReference>
<dbReference type="InterPro" id="IPR036412">
    <property type="entry name" value="HAD-like_sf"/>
</dbReference>
<evidence type="ECO:0000256" key="1">
    <source>
        <dbReference type="ARBA" id="ARBA00000830"/>
    </source>
</evidence>
<sequence length="209" mass="23577">MKPIISPDTILVFDKDGVLFNSETIKLRAFEDLFLDYPEHAEAIHIYNHESVGRPRAEKFAYILREILKRDDSEEAVAGYMERSKTMLKERLKEAPMIGGLKDFLAKHDSKLKFVCSVAIPEEVNDQLSFNGISGMFEDVFAYPHDKADVLSSIKEDYGDDILFFGDTLTDYEAAVKADVAFVGIHATEYPSPLAEKDVRLIGDYAELA</sequence>
<dbReference type="KEGG" id="fax:FUAX_05410"/>
<comment type="similarity">
    <text evidence="3">Belongs to the HAD-like hydrolase superfamily. CbbY/CbbZ/Gph/YieH family.</text>
</comment>
<evidence type="ECO:0000256" key="3">
    <source>
        <dbReference type="ARBA" id="ARBA00006171"/>
    </source>
</evidence>
<evidence type="ECO:0000256" key="4">
    <source>
        <dbReference type="ARBA" id="ARBA00013078"/>
    </source>
</evidence>
<dbReference type="PANTHER" id="PTHR43434:SF1">
    <property type="entry name" value="PHOSPHOGLYCOLATE PHOSPHATASE"/>
    <property type="match status" value="1"/>
</dbReference>
<dbReference type="Proteomes" id="UP001348817">
    <property type="component" value="Chromosome"/>
</dbReference>
<comment type="pathway">
    <text evidence="2">Organic acid metabolism; glycolate biosynthesis; glycolate from 2-phosphoglycolate: step 1/1.</text>
</comment>
<dbReference type="GO" id="GO:0005829">
    <property type="term" value="C:cytosol"/>
    <property type="evidence" value="ECO:0007669"/>
    <property type="project" value="TreeGrafter"/>
</dbReference>
<evidence type="ECO:0000313" key="6">
    <source>
        <dbReference type="Proteomes" id="UP001348817"/>
    </source>
</evidence>
<dbReference type="GO" id="GO:0008967">
    <property type="term" value="F:phosphoglycolate phosphatase activity"/>
    <property type="evidence" value="ECO:0007669"/>
    <property type="project" value="UniProtKB-EC"/>
</dbReference>
<dbReference type="EMBL" id="AP025314">
    <property type="protein sequence ID" value="BDD08109.1"/>
    <property type="molecule type" value="Genomic_DNA"/>
</dbReference>
<name>A0AAU9CP26_9BACT</name>
<comment type="catalytic activity">
    <reaction evidence="1">
        <text>2-phosphoglycolate + H2O = glycolate + phosphate</text>
        <dbReference type="Rhea" id="RHEA:14369"/>
        <dbReference type="ChEBI" id="CHEBI:15377"/>
        <dbReference type="ChEBI" id="CHEBI:29805"/>
        <dbReference type="ChEBI" id="CHEBI:43474"/>
        <dbReference type="ChEBI" id="CHEBI:58033"/>
        <dbReference type="EC" id="3.1.3.18"/>
    </reaction>
</comment>
<proteinExistence type="inferred from homology"/>
<dbReference type="SUPFAM" id="SSF56784">
    <property type="entry name" value="HAD-like"/>
    <property type="match status" value="1"/>
</dbReference>
<dbReference type="Gene3D" id="1.10.150.240">
    <property type="entry name" value="Putative phosphatase, domain 2"/>
    <property type="match status" value="1"/>
</dbReference>
<dbReference type="PANTHER" id="PTHR43434">
    <property type="entry name" value="PHOSPHOGLYCOLATE PHOSPHATASE"/>
    <property type="match status" value="1"/>
</dbReference>
<dbReference type="Pfam" id="PF13419">
    <property type="entry name" value="HAD_2"/>
    <property type="match status" value="1"/>
</dbReference>
<accession>A0AAU9CP26</accession>
<evidence type="ECO:0000256" key="2">
    <source>
        <dbReference type="ARBA" id="ARBA00004818"/>
    </source>
</evidence>
<dbReference type="GO" id="GO:0006281">
    <property type="term" value="P:DNA repair"/>
    <property type="evidence" value="ECO:0007669"/>
    <property type="project" value="TreeGrafter"/>
</dbReference>
<dbReference type="InterPro" id="IPR023214">
    <property type="entry name" value="HAD_sf"/>
</dbReference>
<dbReference type="CDD" id="cd01427">
    <property type="entry name" value="HAD_like"/>
    <property type="match status" value="1"/>
</dbReference>
<protein>
    <recommendedName>
        <fullName evidence="4">phosphoglycolate phosphatase</fullName>
        <ecNumber evidence="4">3.1.3.18</ecNumber>
    </recommendedName>
</protein>
<organism evidence="5 6">
    <name type="scientific">Fulvitalea axinellae</name>
    <dbReference type="NCBI Taxonomy" id="1182444"/>
    <lineage>
        <taxon>Bacteria</taxon>
        <taxon>Pseudomonadati</taxon>
        <taxon>Bacteroidota</taxon>
        <taxon>Cytophagia</taxon>
        <taxon>Cytophagales</taxon>
        <taxon>Persicobacteraceae</taxon>
        <taxon>Fulvitalea</taxon>
    </lineage>
</organism>
<dbReference type="EC" id="3.1.3.18" evidence="4"/>
<dbReference type="RefSeq" id="WP_338393385.1">
    <property type="nucleotide sequence ID" value="NZ_AP025314.1"/>
</dbReference>
<reference evidence="5 6" key="1">
    <citation type="submission" date="2021-12" db="EMBL/GenBank/DDBJ databases">
        <title>Genome sequencing of bacteria with rrn-lacking chromosome and rrn-plasmid.</title>
        <authorList>
            <person name="Anda M."/>
            <person name="Iwasaki W."/>
        </authorList>
    </citation>
    <scope>NUCLEOTIDE SEQUENCE [LARGE SCALE GENOMIC DNA]</scope>
    <source>
        <strain evidence="5 6">DSM 100852</strain>
    </source>
</reference>
<dbReference type="InterPro" id="IPR050155">
    <property type="entry name" value="HAD-like_hydrolase_sf"/>
</dbReference>
<gene>
    <name evidence="5" type="ORF">FUAX_05410</name>
</gene>
<keyword evidence="6" id="KW-1185">Reference proteome</keyword>
<evidence type="ECO:0000313" key="5">
    <source>
        <dbReference type="EMBL" id="BDD08109.1"/>
    </source>
</evidence>